<evidence type="ECO:0000313" key="2">
    <source>
        <dbReference type="EMBL" id="KAF1939390.1"/>
    </source>
</evidence>
<name>A0A6A5SI77_9PLEO</name>
<accession>A0A6A5SI77</accession>
<dbReference type="OrthoDB" id="3763959at2759"/>
<gene>
    <name evidence="2" type="ORF">EJ02DRAFT_456988</name>
</gene>
<keyword evidence="3" id="KW-1185">Reference proteome</keyword>
<organism evidence="2 3">
    <name type="scientific">Clathrospora elynae</name>
    <dbReference type="NCBI Taxonomy" id="706981"/>
    <lineage>
        <taxon>Eukaryota</taxon>
        <taxon>Fungi</taxon>
        <taxon>Dikarya</taxon>
        <taxon>Ascomycota</taxon>
        <taxon>Pezizomycotina</taxon>
        <taxon>Dothideomycetes</taxon>
        <taxon>Pleosporomycetidae</taxon>
        <taxon>Pleosporales</taxon>
        <taxon>Diademaceae</taxon>
        <taxon>Clathrospora</taxon>
    </lineage>
</organism>
<feature type="signal peptide" evidence="1">
    <location>
        <begin position="1"/>
        <end position="16"/>
    </location>
</feature>
<sequence length="141" mass="15445">MKLTLLTILLAAFATADRKPSPAVDALLARAYDMADIEGECAKQACEALNSPAALCTPTKVSTYRAQCQEVMIRSGLKKTMTGEYEQLTPEVEQKLKESMAQARVMVNEGTAERFLGKDGEGNEGLNVEELLRWMGSKDEL</sequence>
<dbReference type="Proteomes" id="UP000800038">
    <property type="component" value="Unassembled WGS sequence"/>
</dbReference>
<dbReference type="EMBL" id="ML976082">
    <property type="protein sequence ID" value="KAF1939390.1"/>
    <property type="molecule type" value="Genomic_DNA"/>
</dbReference>
<evidence type="ECO:0000256" key="1">
    <source>
        <dbReference type="SAM" id="SignalP"/>
    </source>
</evidence>
<protein>
    <submittedName>
        <fullName evidence="2">Uncharacterized protein</fullName>
    </submittedName>
</protein>
<evidence type="ECO:0000313" key="3">
    <source>
        <dbReference type="Proteomes" id="UP000800038"/>
    </source>
</evidence>
<keyword evidence="1" id="KW-0732">Signal</keyword>
<proteinExistence type="predicted"/>
<dbReference type="AlphaFoldDB" id="A0A6A5SI77"/>
<reference evidence="2" key="1">
    <citation type="journal article" date="2020" name="Stud. Mycol.">
        <title>101 Dothideomycetes genomes: a test case for predicting lifestyles and emergence of pathogens.</title>
        <authorList>
            <person name="Haridas S."/>
            <person name="Albert R."/>
            <person name="Binder M."/>
            <person name="Bloem J."/>
            <person name="Labutti K."/>
            <person name="Salamov A."/>
            <person name="Andreopoulos B."/>
            <person name="Baker S."/>
            <person name="Barry K."/>
            <person name="Bills G."/>
            <person name="Bluhm B."/>
            <person name="Cannon C."/>
            <person name="Castanera R."/>
            <person name="Culley D."/>
            <person name="Daum C."/>
            <person name="Ezra D."/>
            <person name="Gonzalez J."/>
            <person name="Henrissat B."/>
            <person name="Kuo A."/>
            <person name="Liang C."/>
            <person name="Lipzen A."/>
            <person name="Lutzoni F."/>
            <person name="Magnuson J."/>
            <person name="Mondo S."/>
            <person name="Nolan M."/>
            <person name="Ohm R."/>
            <person name="Pangilinan J."/>
            <person name="Park H.-J."/>
            <person name="Ramirez L."/>
            <person name="Alfaro M."/>
            <person name="Sun H."/>
            <person name="Tritt A."/>
            <person name="Yoshinaga Y."/>
            <person name="Zwiers L.-H."/>
            <person name="Turgeon B."/>
            <person name="Goodwin S."/>
            <person name="Spatafora J."/>
            <person name="Crous P."/>
            <person name="Grigoriev I."/>
        </authorList>
    </citation>
    <scope>NUCLEOTIDE SEQUENCE</scope>
    <source>
        <strain evidence="2">CBS 161.51</strain>
    </source>
</reference>
<feature type="chain" id="PRO_5025379943" evidence="1">
    <location>
        <begin position="17"/>
        <end position="141"/>
    </location>
</feature>